<dbReference type="Proteomes" id="UP001165101">
    <property type="component" value="Unassembled WGS sequence"/>
</dbReference>
<evidence type="ECO:0000313" key="2">
    <source>
        <dbReference type="Proteomes" id="UP001165101"/>
    </source>
</evidence>
<accession>A0ACB5TI20</accession>
<keyword evidence="2" id="KW-1185">Reference proteome</keyword>
<evidence type="ECO:0000313" key="1">
    <source>
        <dbReference type="EMBL" id="GME88690.1"/>
    </source>
</evidence>
<sequence length="1243" mass="134877">MDEQIKSPLFPVQILNDDTIVRLPPTPNTQSGSVKLYIIVAENNLFVEGFSSDESSLRPPALLRGCLFIRISKPVKIKSLTLKFSGVSRTEWPEGIPPKKTEHSEVNKLIQHTWPFFTHNQNYPTTDTSRNNANIFIPRKGSDDADDIVSLNLDMSLSPVTSVLSLTNLHREESLAPSLSNSLVGVLKRNAGSSSSNGNNSNNNNNNNNNNGSSNSSILNGNSGNNRPGHNLLKSVTSHQDHDLTSTKSNDDGNSNKLFIPGDYIYSFEQPIPSSTPESINATFGSVSYALEADLERSGAFKTSLHSKKTINIVRAPSQESSEESEPIVINRDWEDQLKYEIVVSSKTVILNSYLPIAFKLVPLNKIKIHRIRVYFTEHLEYFCKNKKVHRTEPAKKFLLLEHKPTGDKDSLLDDGNDEISAKEFEFQVYVPEKLGEKHRLHPDASFDDIQSHHWIKLCIRISRHTPTSEDPLKRKHFELSIDSPIHILSPLCAHANTLLPAYNESNFPIHDYQTPMDTPLSPGVEPVGGIGNNNNGFPGFQNPASASIHSALMNLTNSNSTGSSVNGNIRPKLATNISYSGTLTPTASRSHSNSNVNNNSGSNTLTNSMTNLVPVGTNGQIDILMTPKPNMNIESNIYKPSESIPIELKSPQAQPFSPISSPQLRAMSPEIRGGNNAVLSSPLIRPIHLIRKPSIEDIPPPPFKENDESTAIPMPTEVKLPKDHPPSYETVLQDDKRHASEFQELGDIGHDFSFSRLSPHESSMAGGMSVRSRNASPARPMANGTTNSSTAASLSSSSSNKKQSKPKQKSLKQSNNGKSQPQQLNQQHSYKDISSLLSHHSSSSSSSNAIDSTIAKAYKDEDKRSENDSISSVLENATANSSIISAPAPVSQPVTAPTIVSATAPILGISDSTATQLSTEDSSKKTINPVDPIDSIDPIAPISSSAVPIAIDPTTETNDSDDNIYGPPLNSTTNKEIPLTANKDIPLTTSNTSSSLAHVDHGMSGAFRSGSVSSINSNPNSLISDMSFDRPIKEPLLGTTNSYNSELFLRNGSIATFDHLTSSLLRDREPSLDITSMHFQGRGGQGSISGPSGLNSGSFVENPIWHPFDISNEYHNNYHNSRLNHVHNLSHSNQRNASTDQGINLNYNINQESEGAGLSKTVSFGVEPILSTLNEVTMSDSDDKQNIGSTRTDSDIDPSRTTNIETVSIAGSQLSKDSADVKVSSKSSALAGAASEGFADTI</sequence>
<proteinExistence type="predicted"/>
<dbReference type="EMBL" id="BSXV01000341">
    <property type="protein sequence ID" value="GME88690.1"/>
    <property type="molecule type" value="Genomic_DNA"/>
</dbReference>
<reference evidence="1" key="1">
    <citation type="submission" date="2023-04" db="EMBL/GenBank/DDBJ databases">
        <title>Candida boidinii NBRC 1967.</title>
        <authorList>
            <person name="Ichikawa N."/>
            <person name="Sato H."/>
            <person name="Tonouchi N."/>
        </authorList>
    </citation>
    <scope>NUCLEOTIDE SEQUENCE</scope>
    <source>
        <strain evidence="1">NBRC 1967</strain>
    </source>
</reference>
<protein>
    <submittedName>
        <fullName evidence="1">Unnamed protein product</fullName>
    </submittedName>
</protein>
<gene>
    <name evidence="1" type="ORF">Cboi01_000103200</name>
</gene>
<name>A0ACB5TI20_CANBO</name>
<organism evidence="1 2">
    <name type="scientific">Candida boidinii</name>
    <name type="common">Yeast</name>
    <dbReference type="NCBI Taxonomy" id="5477"/>
    <lineage>
        <taxon>Eukaryota</taxon>
        <taxon>Fungi</taxon>
        <taxon>Dikarya</taxon>
        <taxon>Ascomycota</taxon>
        <taxon>Saccharomycotina</taxon>
        <taxon>Pichiomycetes</taxon>
        <taxon>Pichiales</taxon>
        <taxon>Pichiaceae</taxon>
        <taxon>Ogataea</taxon>
        <taxon>Ogataea/Candida clade</taxon>
    </lineage>
</organism>
<comment type="caution">
    <text evidence="1">The sequence shown here is derived from an EMBL/GenBank/DDBJ whole genome shotgun (WGS) entry which is preliminary data.</text>
</comment>